<gene>
    <name evidence="1" type="ORF">SAMN02745138_01438</name>
</gene>
<accession>A0A1M6R0I2</accession>
<dbReference type="Proteomes" id="UP000183975">
    <property type="component" value="Unassembled WGS sequence"/>
</dbReference>
<dbReference type="EMBL" id="FRAH01000021">
    <property type="protein sequence ID" value="SHK25943.1"/>
    <property type="molecule type" value="Genomic_DNA"/>
</dbReference>
<dbReference type="OrthoDB" id="2061825at2"/>
<organism evidence="1 2">
    <name type="scientific">Anaerotignum lactatifermentans DSM 14214</name>
    <dbReference type="NCBI Taxonomy" id="1121323"/>
    <lineage>
        <taxon>Bacteria</taxon>
        <taxon>Bacillati</taxon>
        <taxon>Bacillota</taxon>
        <taxon>Clostridia</taxon>
        <taxon>Lachnospirales</taxon>
        <taxon>Anaerotignaceae</taxon>
        <taxon>Anaerotignum</taxon>
    </lineage>
</organism>
<dbReference type="RefSeq" id="WP_072850494.1">
    <property type="nucleotide sequence ID" value="NZ_FRAH01000021.1"/>
</dbReference>
<name>A0A1M6R0I2_9FIRM</name>
<keyword evidence="2" id="KW-1185">Reference proteome</keyword>
<dbReference type="GeneID" id="78175862"/>
<reference evidence="1 2" key="1">
    <citation type="submission" date="2016-11" db="EMBL/GenBank/DDBJ databases">
        <authorList>
            <person name="Jaros S."/>
            <person name="Januszkiewicz K."/>
            <person name="Wedrychowicz H."/>
        </authorList>
    </citation>
    <scope>NUCLEOTIDE SEQUENCE [LARGE SCALE GENOMIC DNA]</scope>
    <source>
        <strain evidence="1 2">DSM 14214</strain>
    </source>
</reference>
<dbReference type="AlphaFoldDB" id="A0A1M6R0I2"/>
<sequence>MEAKGIEALKARFAGIEVQANPKTMDEIVEYIETKWQGQRVKIKESEYIIHYKNALEFMKRLGKPIEGVQEEIRRYMLPNRIGIVLGMKSEYITVEDGMKYYQALTVLKGLTQEDIDTKNDRWLQYMMMLEMQAEWDAREAAAKAAEEAEKAEQA</sequence>
<proteinExistence type="predicted"/>
<evidence type="ECO:0000313" key="1">
    <source>
        <dbReference type="EMBL" id="SHK25943.1"/>
    </source>
</evidence>
<protein>
    <submittedName>
        <fullName evidence="1">Uncharacterized protein</fullName>
    </submittedName>
</protein>
<evidence type="ECO:0000313" key="2">
    <source>
        <dbReference type="Proteomes" id="UP000183975"/>
    </source>
</evidence>